<dbReference type="AlphaFoldDB" id="A0A6L2N1J9"/>
<evidence type="ECO:0000256" key="1">
    <source>
        <dbReference type="SAM" id="MobiDB-lite"/>
    </source>
</evidence>
<feature type="non-terminal residue" evidence="2">
    <location>
        <position position="181"/>
    </location>
</feature>
<reference evidence="2" key="1">
    <citation type="journal article" date="2019" name="Sci. Rep.">
        <title>Draft genome of Tanacetum cinerariifolium, the natural source of mosquito coil.</title>
        <authorList>
            <person name="Yamashiro T."/>
            <person name="Shiraishi A."/>
            <person name="Satake H."/>
            <person name="Nakayama K."/>
        </authorList>
    </citation>
    <scope>NUCLEOTIDE SEQUENCE</scope>
</reference>
<gene>
    <name evidence="2" type="ORF">Tci_051467</name>
</gene>
<protein>
    <submittedName>
        <fullName evidence="2">Uncharacterized protein</fullName>
    </submittedName>
</protein>
<name>A0A6L2N1J9_TANCI</name>
<evidence type="ECO:0000313" key="2">
    <source>
        <dbReference type="EMBL" id="GEU79489.1"/>
    </source>
</evidence>
<dbReference type="EMBL" id="BKCJ010007883">
    <property type="protein sequence ID" value="GEU79489.1"/>
    <property type="molecule type" value="Genomic_DNA"/>
</dbReference>
<organism evidence="2">
    <name type="scientific">Tanacetum cinerariifolium</name>
    <name type="common">Dalmatian daisy</name>
    <name type="synonym">Chrysanthemum cinerariifolium</name>
    <dbReference type="NCBI Taxonomy" id="118510"/>
    <lineage>
        <taxon>Eukaryota</taxon>
        <taxon>Viridiplantae</taxon>
        <taxon>Streptophyta</taxon>
        <taxon>Embryophyta</taxon>
        <taxon>Tracheophyta</taxon>
        <taxon>Spermatophyta</taxon>
        <taxon>Magnoliopsida</taxon>
        <taxon>eudicotyledons</taxon>
        <taxon>Gunneridae</taxon>
        <taxon>Pentapetalae</taxon>
        <taxon>asterids</taxon>
        <taxon>campanulids</taxon>
        <taxon>Asterales</taxon>
        <taxon>Asteraceae</taxon>
        <taxon>Asteroideae</taxon>
        <taxon>Anthemideae</taxon>
        <taxon>Anthemidinae</taxon>
        <taxon>Tanacetum</taxon>
    </lineage>
</organism>
<feature type="compositionally biased region" description="Low complexity" evidence="1">
    <location>
        <begin position="102"/>
        <end position="114"/>
    </location>
</feature>
<sequence>MTSLADKAILSGVDNRPPMLEKDMYDFWKSRMELYMLNRQHGILPLTTSSEPLPTLISKQLSIMEGLLSNQFRGSRILCRLVRQDHLHQDQVEHQENKGMVQGQSTSSSSPGQWTGFARRGVGISSRSRNGRVIEQLNCHHKSAYQADELDAYDSDCDELNFAKIALMANLSHYGSDNLEE</sequence>
<feature type="region of interest" description="Disordered" evidence="1">
    <location>
        <begin position="92"/>
        <end position="114"/>
    </location>
</feature>
<proteinExistence type="predicted"/>
<accession>A0A6L2N1J9</accession>
<comment type="caution">
    <text evidence="2">The sequence shown here is derived from an EMBL/GenBank/DDBJ whole genome shotgun (WGS) entry which is preliminary data.</text>
</comment>